<dbReference type="RefSeq" id="WP_142816533.1">
    <property type="nucleotide sequence ID" value="NZ_CP033894.1"/>
</dbReference>
<dbReference type="InterPro" id="IPR016032">
    <property type="entry name" value="Sig_transdc_resp-reg_C-effctor"/>
</dbReference>
<evidence type="ECO:0000259" key="2">
    <source>
        <dbReference type="SMART" id="SM00421"/>
    </source>
</evidence>
<dbReference type="Proteomes" id="UP000317572">
    <property type="component" value="Plasmid p1-159"/>
</dbReference>
<dbReference type="GO" id="GO:0003677">
    <property type="term" value="F:DNA binding"/>
    <property type="evidence" value="ECO:0007669"/>
    <property type="project" value="UniProtKB-KW"/>
</dbReference>
<gene>
    <name evidence="3" type="ORF">EGO53_28090</name>
</gene>
<dbReference type="InterPro" id="IPR036388">
    <property type="entry name" value="WH-like_DNA-bd_sf"/>
</dbReference>
<dbReference type="SUPFAM" id="SSF46894">
    <property type="entry name" value="C-terminal effector domain of the bipartite response regulators"/>
    <property type="match status" value="1"/>
</dbReference>
<protein>
    <recommendedName>
        <fullName evidence="2">HTH luxR-type domain-containing protein</fullName>
    </recommendedName>
</protein>
<sequence>MLLSEPAIAGTLSGVTVAGSVDTLPPQASLPGSLARSLIVHLPPFPLAALLLLLQLGEGKACLVHYHQLIVCSPFSSDVTHTALMRAGIPGNVRITSGRQPLTALCRTAMIPSRETFFSREWKAERPPLLPDGRLTATELRVLQQSLRDVSVHWQAKLNYVSTKTIYIHRRNALAKFGCRRVMDLLKMFSA</sequence>
<keyword evidence="3" id="KW-0614">Plasmid</keyword>
<dbReference type="SMART" id="SM00421">
    <property type="entry name" value="HTH_LUXR"/>
    <property type="match status" value="1"/>
</dbReference>
<proteinExistence type="predicted"/>
<keyword evidence="1" id="KW-0238">DNA-binding</keyword>
<name>A0A515D5I3_SERLI</name>
<reference evidence="3 4" key="1">
    <citation type="submission" date="2018-11" db="EMBL/GenBank/DDBJ databases">
        <title>The first complete genome of Serratia liquefaciens isolated from metalophyte plant revel distinctness adaptive mechanisms in an extreme habitat.</title>
        <authorList>
            <person name="Caneschi W.L."/>
            <person name="Sanchez A.B."/>
            <person name="Felestrino E.B."/>
            <person name="Assis R.A.B."/>
            <person name="Lemes C.G.C."/>
            <person name="Cordeiro I.F."/>
            <person name="Fonseca N.P."/>
            <person name="Villa M."/>
            <person name="Vieira I.T."/>
            <person name="Moraes L.A."/>
            <person name="Kamino L.H.Y."/>
            <person name="do Carmo F."/>
            <person name="Garcia C.M."/>
            <person name="Almeida N.F."/>
            <person name="Silva R.S."/>
            <person name="Ferro J.A."/>
            <person name="Ferro M.I.T."/>
            <person name="Varani A.M."/>
            <person name="Ferreira R.M."/>
            <person name="dos Santos V.L."/>
            <person name="Silva U.C."/>
            <person name="Setubal J.C."/>
            <person name="Moreira L.M."/>
        </authorList>
    </citation>
    <scope>NUCLEOTIDE SEQUENCE [LARGE SCALE GENOMIC DNA]</scope>
    <source>
        <strain evidence="3 4">FG3</strain>
        <plasmid evidence="3 4">p1-159</plasmid>
    </source>
</reference>
<organism evidence="3 4">
    <name type="scientific">Serratia liquefaciens</name>
    <dbReference type="NCBI Taxonomy" id="614"/>
    <lineage>
        <taxon>Bacteria</taxon>
        <taxon>Pseudomonadati</taxon>
        <taxon>Pseudomonadota</taxon>
        <taxon>Gammaproteobacteria</taxon>
        <taxon>Enterobacterales</taxon>
        <taxon>Yersiniaceae</taxon>
        <taxon>Serratia</taxon>
    </lineage>
</organism>
<accession>A0A515D5I3</accession>
<dbReference type="Gene3D" id="1.10.10.10">
    <property type="entry name" value="Winged helix-like DNA-binding domain superfamily/Winged helix DNA-binding domain"/>
    <property type="match status" value="1"/>
</dbReference>
<dbReference type="GO" id="GO:0006355">
    <property type="term" value="P:regulation of DNA-templated transcription"/>
    <property type="evidence" value="ECO:0007669"/>
    <property type="project" value="InterPro"/>
</dbReference>
<geneLocation type="plasmid" evidence="3 4">
    <name>p1-159</name>
</geneLocation>
<evidence type="ECO:0000256" key="1">
    <source>
        <dbReference type="ARBA" id="ARBA00023125"/>
    </source>
</evidence>
<dbReference type="AlphaFoldDB" id="A0A515D5I3"/>
<dbReference type="EMBL" id="CP033894">
    <property type="protein sequence ID" value="QDL35667.1"/>
    <property type="molecule type" value="Genomic_DNA"/>
</dbReference>
<evidence type="ECO:0000313" key="4">
    <source>
        <dbReference type="Proteomes" id="UP000317572"/>
    </source>
</evidence>
<feature type="domain" description="HTH luxR-type" evidence="2">
    <location>
        <begin position="132"/>
        <end position="189"/>
    </location>
</feature>
<dbReference type="InterPro" id="IPR000792">
    <property type="entry name" value="Tscrpt_reg_LuxR_C"/>
</dbReference>
<evidence type="ECO:0000313" key="3">
    <source>
        <dbReference type="EMBL" id="QDL35667.1"/>
    </source>
</evidence>